<dbReference type="PRINTS" id="PR00038">
    <property type="entry name" value="HTHLUXR"/>
</dbReference>
<dbReference type="Proteomes" id="UP000477722">
    <property type="component" value="Unassembled WGS sequence"/>
</dbReference>
<reference evidence="5 6" key="1">
    <citation type="submission" date="2020-02" db="EMBL/GenBank/DDBJ databases">
        <title>Whole-genome analyses of novel actinobacteria.</title>
        <authorList>
            <person name="Sahin N."/>
            <person name="Tatar D."/>
        </authorList>
    </citation>
    <scope>NUCLEOTIDE SEQUENCE [LARGE SCALE GENOMIC DNA]</scope>
    <source>
        <strain evidence="5 6">SB3404</strain>
    </source>
</reference>
<evidence type="ECO:0000256" key="1">
    <source>
        <dbReference type="ARBA" id="ARBA00023125"/>
    </source>
</evidence>
<evidence type="ECO:0000313" key="5">
    <source>
        <dbReference type="EMBL" id="NGO71171.1"/>
    </source>
</evidence>
<dbReference type="AlphaFoldDB" id="A0A6G4X3C7"/>
<dbReference type="GO" id="GO:0003677">
    <property type="term" value="F:DNA binding"/>
    <property type="evidence" value="ECO:0007669"/>
    <property type="project" value="UniProtKB-KW"/>
</dbReference>
<dbReference type="Gene3D" id="1.10.10.10">
    <property type="entry name" value="Winged helix-like DNA-binding domain superfamily/Winged helix DNA-binding domain"/>
    <property type="match status" value="1"/>
</dbReference>
<dbReference type="SMART" id="SM00448">
    <property type="entry name" value="REC"/>
    <property type="match status" value="1"/>
</dbReference>
<protein>
    <submittedName>
        <fullName evidence="5">Response regulator transcription factor</fullName>
    </submittedName>
</protein>
<evidence type="ECO:0000256" key="2">
    <source>
        <dbReference type="PROSITE-ProRule" id="PRU00169"/>
    </source>
</evidence>
<proteinExistence type="predicted"/>
<dbReference type="SUPFAM" id="SSF52172">
    <property type="entry name" value="CheY-like"/>
    <property type="match status" value="1"/>
</dbReference>
<dbReference type="SMART" id="SM00421">
    <property type="entry name" value="HTH_LUXR"/>
    <property type="match status" value="1"/>
</dbReference>
<dbReference type="GO" id="GO:0006355">
    <property type="term" value="P:regulation of DNA-templated transcription"/>
    <property type="evidence" value="ECO:0007669"/>
    <property type="project" value="InterPro"/>
</dbReference>
<dbReference type="InterPro" id="IPR011006">
    <property type="entry name" value="CheY-like_superfamily"/>
</dbReference>
<dbReference type="InterPro" id="IPR039420">
    <property type="entry name" value="WalR-like"/>
</dbReference>
<keyword evidence="2" id="KW-0597">Phosphoprotein</keyword>
<dbReference type="PANTHER" id="PTHR43214:SF42">
    <property type="entry name" value="TRANSCRIPTIONAL REGULATORY PROTEIN DESR"/>
    <property type="match status" value="1"/>
</dbReference>
<evidence type="ECO:0000259" key="3">
    <source>
        <dbReference type="PROSITE" id="PS50043"/>
    </source>
</evidence>
<dbReference type="InterPro" id="IPR016032">
    <property type="entry name" value="Sig_transdc_resp-reg_C-effctor"/>
</dbReference>
<evidence type="ECO:0000313" key="6">
    <source>
        <dbReference type="Proteomes" id="UP000477722"/>
    </source>
</evidence>
<dbReference type="Pfam" id="PF00196">
    <property type="entry name" value="GerE"/>
    <property type="match status" value="1"/>
</dbReference>
<dbReference type="SUPFAM" id="SSF46894">
    <property type="entry name" value="C-terminal effector domain of the bipartite response regulators"/>
    <property type="match status" value="1"/>
</dbReference>
<dbReference type="PROSITE" id="PS50043">
    <property type="entry name" value="HTH_LUXR_2"/>
    <property type="match status" value="1"/>
</dbReference>
<dbReference type="InterPro" id="IPR036388">
    <property type="entry name" value="WH-like_DNA-bd_sf"/>
</dbReference>
<feature type="domain" description="HTH luxR-type" evidence="3">
    <location>
        <begin position="132"/>
        <end position="197"/>
    </location>
</feature>
<feature type="domain" description="Response regulatory" evidence="4">
    <location>
        <begin position="6"/>
        <end position="117"/>
    </location>
</feature>
<dbReference type="InterPro" id="IPR001789">
    <property type="entry name" value="Sig_transdc_resp-reg_receiver"/>
</dbReference>
<dbReference type="PROSITE" id="PS50110">
    <property type="entry name" value="RESPONSE_REGULATORY"/>
    <property type="match status" value="1"/>
</dbReference>
<accession>A0A6G4X3C7</accession>
<keyword evidence="6" id="KW-1185">Reference proteome</keyword>
<feature type="modified residue" description="4-aspartylphosphate" evidence="2">
    <location>
        <position position="55"/>
    </location>
</feature>
<dbReference type="GO" id="GO:0000160">
    <property type="term" value="P:phosphorelay signal transduction system"/>
    <property type="evidence" value="ECO:0007669"/>
    <property type="project" value="InterPro"/>
</dbReference>
<comment type="caution">
    <text evidence="5">The sequence shown here is derived from an EMBL/GenBank/DDBJ whole genome shotgun (WGS) entry which is preliminary data.</text>
</comment>
<gene>
    <name evidence="5" type="ORF">G5C65_22980</name>
</gene>
<sequence length="199" mass="21138">MESVIRVLVVHDLRLLRSGLAELLGKAHDMVIRSTPAGRALRSIREQPADVCVADADSGGGPSLEELGSARPANRLLVLGSASRPGALRRARAARALGFVDKNASPEVLLTGVRRVARGERFVDDALAVAFLRAEDVPLTARELCVLSVAAEGASIAEIANRLSLADGTVRNYMSAITRKTGARNRIDAIRISRGAGWL</sequence>
<dbReference type="Gene3D" id="3.40.50.2300">
    <property type="match status" value="1"/>
</dbReference>
<dbReference type="InterPro" id="IPR000792">
    <property type="entry name" value="Tscrpt_reg_LuxR_C"/>
</dbReference>
<dbReference type="CDD" id="cd06170">
    <property type="entry name" value="LuxR_C_like"/>
    <property type="match status" value="1"/>
</dbReference>
<organism evidence="5 6">
    <name type="scientific">Streptomyces boncukensis</name>
    <dbReference type="NCBI Taxonomy" id="2711219"/>
    <lineage>
        <taxon>Bacteria</taxon>
        <taxon>Bacillati</taxon>
        <taxon>Actinomycetota</taxon>
        <taxon>Actinomycetes</taxon>
        <taxon>Kitasatosporales</taxon>
        <taxon>Streptomycetaceae</taxon>
        <taxon>Streptomyces</taxon>
    </lineage>
</organism>
<keyword evidence="1" id="KW-0238">DNA-binding</keyword>
<dbReference type="EMBL" id="JAAKZZ010000270">
    <property type="protein sequence ID" value="NGO71171.1"/>
    <property type="molecule type" value="Genomic_DNA"/>
</dbReference>
<dbReference type="PANTHER" id="PTHR43214">
    <property type="entry name" value="TWO-COMPONENT RESPONSE REGULATOR"/>
    <property type="match status" value="1"/>
</dbReference>
<evidence type="ECO:0000259" key="4">
    <source>
        <dbReference type="PROSITE" id="PS50110"/>
    </source>
</evidence>
<name>A0A6G4X3C7_9ACTN</name>